<reference evidence="2 3" key="1">
    <citation type="journal article" date="2016" name="Nat. Commun.">
        <title>Thousands of microbial genomes shed light on interconnected biogeochemical processes in an aquifer system.</title>
        <authorList>
            <person name="Anantharaman K."/>
            <person name="Brown C.T."/>
            <person name="Hug L.A."/>
            <person name="Sharon I."/>
            <person name="Castelle C.J."/>
            <person name="Probst A.J."/>
            <person name="Thomas B.C."/>
            <person name="Singh A."/>
            <person name="Wilkins M.J."/>
            <person name="Karaoz U."/>
            <person name="Brodie E.L."/>
            <person name="Williams K.H."/>
            <person name="Hubbard S.S."/>
            <person name="Banfield J.F."/>
        </authorList>
    </citation>
    <scope>NUCLEOTIDE SEQUENCE [LARGE SCALE GENOMIC DNA]</scope>
</reference>
<evidence type="ECO:0000313" key="2">
    <source>
        <dbReference type="EMBL" id="OGF77196.1"/>
    </source>
</evidence>
<evidence type="ECO:0000256" key="1">
    <source>
        <dbReference type="SAM" id="Phobius"/>
    </source>
</evidence>
<dbReference type="Proteomes" id="UP000177723">
    <property type="component" value="Unassembled WGS sequence"/>
</dbReference>
<name>A0A1F5WNG5_9BACT</name>
<feature type="transmembrane region" description="Helical" evidence="1">
    <location>
        <begin position="21"/>
        <end position="40"/>
    </location>
</feature>
<sequence length="70" mass="8011">MGIFEKLQEIREKPVAARKKLLFTWMAISMTIVIVLWIGILKFDESENKASDNGPSPFEVLKKGFNQLTN</sequence>
<gene>
    <name evidence="2" type="ORF">A3F23_01730</name>
</gene>
<accession>A0A1F5WNG5</accession>
<dbReference type="EMBL" id="MFHT01000029">
    <property type="protein sequence ID" value="OGF77196.1"/>
    <property type="molecule type" value="Genomic_DNA"/>
</dbReference>
<keyword evidence="1" id="KW-0472">Membrane</keyword>
<organism evidence="2 3">
    <name type="scientific">Candidatus Giovannonibacteria bacterium RIFCSPHIGHO2_12_FULL_43_15</name>
    <dbReference type="NCBI Taxonomy" id="1798341"/>
    <lineage>
        <taxon>Bacteria</taxon>
        <taxon>Candidatus Giovannoniibacteriota</taxon>
    </lineage>
</organism>
<proteinExistence type="predicted"/>
<comment type="caution">
    <text evidence="2">The sequence shown here is derived from an EMBL/GenBank/DDBJ whole genome shotgun (WGS) entry which is preliminary data.</text>
</comment>
<keyword evidence="1" id="KW-1133">Transmembrane helix</keyword>
<protein>
    <submittedName>
        <fullName evidence="2">Uncharacterized protein</fullName>
    </submittedName>
</protein>
<evidence type="ECO:0000313" key="3">
    <source>
        <dbReference type="Proteomes" id="UP000177723"/>
    </source>
</evidence>
<dbReference type="AlphaFoldDB" id="A0A1F5WNG5"/>
<keyword evidence="1" id="KW-0812">Transmembrane</keyword>